<dbReference type="InterPro" id="IPR037401">
    <property type="entry name" value="SnoaL-like"/>
</dbReference>
<dbReference type="RefSeq" id="WP_083029937.1">
    <property type="nucleotide sequence ID" value="NZ_AP022618.1"/>
</dbReference>
<accession>A0A1X0DIJ5</accession>
<evidence type="ECO:0000313" key="1">
    <source>
        <dbReference type="EMBL" id="ORA71979.1"/>
    </source>
</evidence>
<keyword evidence="2" id="KW-1185">Reference proteome</keyword>
<dbReference type="OrthoDB" id="4743474at2"/>
<organism evidence="1 2">
    <name type="scientific">Mycolicibacterium insubricum</name>
    <dbReference type="NCBI Taxonomy" id="444597"/>
    <lineage>
        <taxon>Bacteria</taxon>
        <taxon>Bacillati</taxon>
        <taxon>Actinomycetota</taxon>
        <taxon>Actinomycetes</taxon>
        <taxon>Mycobacteriales</taxon>
        <taxon>Mycobacteriaceae</taxon>
        <taxon>Mycolicibacterium</taxon>
    </lineage>
</organism>
<dbReference type="AlphaFoldDB" id="A0A1X0DIJ5"/>
<dbReference type="Gene3D" id="3.10.450.50">
    <property type="match status" value="1"/>
</dbReference>
<dbReference type="Pfam" id="PF13577">
    <property type="entry name" value="SnoaL_4"/>
    <property type="match status" value="1"/>
</dbReference>
<reference evidence="1 2" key="1">
    <citation type="submission" date="2016-12" db="EMBL/GenBank/DDBJ databases">
        <title>The new phylogeny of genus Mycobacterium.</title>
        <authorList>
            <person name="Tortoli E."/>
            <person name="Trovato A."/>
            <person name="Cirillo D.M."/>
        </authorList>
    </citation>
    <scope>NUCLEOTIDE SEQUENCE [LARGE SCALE GENOMIC DNA]</scope>
    <source>
        <strain evidence="1 2">DSM 45130</strain>
    </source>
</reference>
<sequence length="143" mass="15650">MESWELTARECIRDTLARYTWSGDAGRIEDLAACFCADGELEIRGEAVLAGRAAIVARLAAVTAAPAAAGLRRIVRHNVANVRFTNVTRESAEVSSYFTVFTEIGLDHYGRYRDVFVPVAGDWLIAHRLAATDWSAENSTMVG</sequence>
<dbReference type="InterPro" id="IPR032710">
    <property type="entry name" value="NTF2-like_dom_sf"/>
</dbReference>
<name>A0A1X0DIJ5_9MYCO</name>
<dbReference type="CDD" id="cd00531">
    <property type="entry name" value="NTF2_like"/>
    <property type="match status" value="1"/>
</dbReference>
<comment type="caution">
    <text evidence="1">The sequence shown here is derived from an EMBL/GenBank/DDBJ whole genome shotgun (WGS) entry which is preliminary data.</text>
</comment>
<proteinExistence type="predicted"/>
<dbReference type="EMBL" id="MVHS01000010">
    <property type="protein sequence ID" value="ORA71979.1"/>
    <property type="molecule type" value="Genomic_DNA"/>
</dbReference>
<dbReference type="STRING" id="444597.BST26_06420"/>
<protein>
    <submittedName>
        <fullName evidence="1">Uncharacterized protein</fullName>
    </submittedName>
</protein>
<evidence type="ECO:0000313" key="2">
    <source>
        <dbReference type="Proteomes" id="UP000192801"/>
    </source>
</evidence>
<dbReference type="Proteomes" id="UP000192801">
    <property type="component" value="Unassembled WGS sequence"/>
</dbReference>
<dbReference type="SUPFAM" id="SSF54427">
    <property type="entry name" value="NTF2-like"/>
    <property type="match status" value="1"/>
</dbReference>
<gene>
    <name evidence="1" type="ORF">BST26_06420</name>
</gene>